<proteinExistence type="predicted"/>
<keyword evidence="2" id="KW-1185">Reference proteome</keyword>
<protein>
    <submittedName>
        <fullName evidence="1">Uncharacterized protein</fullName>
    </submittedName>
</protein>
<name>A0A8T1M2E2_CLOSI</name>
<evidence type="ECO:0000313" key="1">
    <source>
        <dbReference type="EMBL" id="KAG5443353.1"/>
    </source>
</evidence>
<organism evidence="1 2">
    <name type="scientific">Clonorchis sinensis</name>
    <name type="common">Chinese liver fluke</name>
    <dbReference type="NCBI Taxonomy" id="79923"/>
    <lineage>
        <taxon>Eukaryota</taxon>
        <taxon>Metazoa</taxon>
        <taxon>Spiralia</taxon>
        <taxon>Lophotrochozoa</taxon>
        <taxon>Platyhelminthes</taxon>
        <taxon>Trematoda</taxon>
        <taxon>Digenea</taxon>
        <taxon>Opisthorchiida</taxon>
        <taxon>Opisthorchiata</taxon>
        <taxon>Opisthorchiidae</taxon>
        <taxon>Clonorchis</taxon>
    </lineage>
</organism>
<gene>
    <name evidence="1" type="ORF">CSKR_108135</name>
</gene>
<reference evidence="1 2" key="1">
    <citation type="journal article" date="2018" name="Biotechnol. Adv.">
        <title>Improved genomic resources and new bioinformatic workflow for the carcinogenic parasite Clonorchis sinensis: Biotechnological implications.</title>
        <authorList>
            <person name="Wang D."/>
            <person name="Korhonen P.K."/>
            <person name="Gasser R.B."/>
            <person name="Young N.D."/>
        </authorList>
    </citation>
    <scope>NUCLEOTIDE SEQUENCE [LARGE SCALE GENOMIC DNA]</scope>
    <source>
        <strain evidence="1">Cs-k2</strain>
    </source>
</reference>
<comment type="caution">
    <text evidence="1">The sequence shown here is derived from an EMBL/GenBank/DDBJ whole genome shotgun (WGS) entry which is preliminary data.</text>
</comment>
<reference evidence="1 2" key="2">
    <citation type="journal article" date="2021" name="Genomics">
        <title>High-quality reference genome for Clonorchis sinensis.</title>
        <authorList>
            <person name="Young N.D."/>
            <person name="Stroehlein A.J."/>
            <person name="Kinkar L."/>
            <person name="Wang T."/>
            <person name="Sohn W.M."/>
            <person name="Chang B.C.H."/>
            <person name="Kaur P."/>
            <person name="Weisz D."/>
            <person name="Dudchenko O."/>
            <person name="Aiden E.L."/>
            <person name="Korhonen P.K."/>
            <person name="Gasser R.B."/>
        </authorList>
    </citation>
    <scope>NUCLEOTIDE SEQUENCE [LARGE SCALE GENOMIC DNA]</scope>
    <source>
        <strain evidence="1">Cs-k2</strain>
    </source>
</reference>
<accession>A0A8T1M2E2</accession>
<dbReference type="Proteomes" id="UP000286415">
    <property type="component" value="Unassembled WGS sequence"/>
</dbReference>
<dbReference type="EMBL" id="NIRI02000056">
    <property type="protein sequence ID" value="KAG5443353.1"/>
    <property type="molecule type" value="Genomic_DNA"/>
</dbReference>
<evidence type="ECO:0000313" key="2">
    <source>
        <dbReference type="Proteomes" id="UP000286415"/>
    </source>
</evidence>
<sequence length="423" mass="48517">MIRGSISLQTSPQEIGTNFTRRSTDDSAHFSRIPRIDSTILLGYVRSLLERANKVVYSGHKNDVTLIERVRRGVTRINASLNSVDYEKRLDVLDQFFLRYGRLRGDLILTYALANLVWPIVKPSLSTERVLQTLNISLCALTSDEWLCDSRIILPAIVVSFQPQLRSIEGSTLELLTKAQNRCKNEPKKCRHSTADSLRSRENNQVKRDDSFDMDGELPRKHCWLPQTFAESASQRTTCPVPRGTPDTNDTLNSAKGRPRRRSGYRERLTLTTDALFTFHTSLWFLASGDSNVADVGCCYRWKLELGFCNVHHLTTVTINQTSFKIPLSNLDFEVEPGQKPRKLERRRSTEIALKHSLTYGRRLAVVKFQEKLWNPSQQKLRAGFTKDYSFFFTASYGCYIDSRFSEIELRIQIDALLNGYFL</sequence>